<protein>
    <submittedName>
        <fullName evidence="1">Ethanolamine utilization protein</fullName>
    </submittedName>
</protein>
<proteinExistence type="predicted"/>
<dbReference type="InterPro" id="IPR013372">
    <property type="entry name" value="Eut_put"/>
</dbReference>
<name>A0A239BWJ0_9FIRM</name>
<dbReference type="PIRSF" id="PIRSF034981">
    <property type="entry name" value="Eut_put"/>
    <property type="match status" value="1"/>
</dbReference>
<dbReference type="Proteomes" id="UP000198304">
    <property type="component" value="Unassembled WGS sequence"/>
</dbReference>
<reference evidence="2" key="1">
    <citation type="submission" date="2017-06" db="EMBL/GenBank/DDBJ databases">
        <authorList>
            <person name="Varghese N."/>
            <person name="Submissions S."/>
        </authorList>
    </citation>
    <scope>NUCLEOTIDE SEQUENCE [LARGE SCALE GENOMIC DNA]</scope>
    <source>
        <strain evidence="2">SCA</strain>
    </source>
</reference>
<dbReference type="OrthoDB" id="6197337at2"/>
<sequence>MEIEALVKSITEEVMKQLQERETSEKLQSSKKALVLSYREQVNRQDIKQLETMGVECVFLEECIEEEIKNVDCIVLLALSLSSLAYIAMGIEGDEVSKRTIRGLLYGKEIFVLSKGLEHRNFEKTSHPHFYQTYMNYEKKLQSFGMKIGDLKEIFSQSNQQIKLPQVSIEEKNQIEETFISNKVITEKGLREMGCGENSRICIGAKAIITPMATDYIRTKKIQAVRI</sequence>
<gene>
    <name evidence="1" type="ORF">SAMN05446037_1004187</name>
</gene>
<dbReference type="EMBL" id="FZOJ01000004">
    <property type="protein sequence ID" value="SNS12415.1"/>
    <property type="molecule type" value="Genomic_DNA"/>
</dbReference>
<dbReference type="RefSeq" id="WP_089281963.1">
    <property type="nucleotide sequence ID" value="NZ_FZOJ01000004.1"/>
</dbReference>
<organism evidence="1 2">
    <name type="scientific">Anaerovirgula multivorans</name>
    <dbReference type="NCBI Taxonomy" id="312168"/>
    <lineage>
        <taxon>Bacteria</taxon>
        <taxon>Bacillati</taxon>
        <taxon>Bacillota</taxon>
        <taxon>Clostridia</taxon>
        <taxon>Peptostreptococcales</taxon>
        <taxon>Natronincolaceae</taxon>
        <taxon>Anaerovirgula</taxon>
    </lineage>
</organism>
<accession>A0A239BWJ0</accession>
<evidence type="ECO:0000313" key="2">
    <source>
        <dbReference type="Proteomes" id="UP000198304"/>
    </source>
</evidence>
<keyword evidence="2" id="KW-1185">Reference proteome</keyword>
<evidence type="ECO:0000313" key="1">
    <source>
        <dbReference type="EMBL" id="SNS12415.1"/>
    </source>
</evidence>
<dbReference type="AlphaFoldDB" id="A0A239BWJ0"/>